<comment type="caution">
    <text evidence="2">The sequence shown here is derived from an EMBL/GenBank/DDBJ whole genome shotgun (WGS) entry which is preliminary data.</text>
</comment>
<dbReference type="EMBL" id="WNWR01000035">
    <property type="protein sequence ID" value="KAE9993197.1"/>
    <property type="molecule type" value="Genomic_DNA"/>
</dbReference>
<evidence type="ECO:0000313" key="3">
    <source>
        <dbReference type="Proteomes" id="UP000490939"/>
    </source>
</evidence>
<reference evidence="2 3" key="1">
    <citation type="submission" date="2019-07" db="EMBL/GenBank/DDBJ databases">
        <title>Venturia inaequalis Genome Resource.</title>
        <authorList>
            <person name="Lichtner F.J."/>
        </authorList>
    </citation>
    <scope>NUCLEOTIDE SEQUENCE [LARGE SCALE GENOMIC DNA]</scope>
    <source>
        <strain evidence="2 3">DMI_063113</strain>
    </source>
</reference>
<feature type="signal peptide" evidence="1">
    <location>
        <begin position="1"/>
        <end position="22"/>
    </location>
</feature>
<evidence type="ECO:0000256" key="1">
    <source>
        <dbReference type="SAM" id="SignalP"/>
    </source>
</evidence>
<accession>A0A8H3VMV5</accession>
<feature type="chain" id="PRO_5034097937" evidence="1">
    <location>
        <begin position="23"/>
        <end position="71"/>
    </location>
</feature>
<keyword evidence="3" id="KW-1185">Reference proteome</keyword>
<sequence length="71" mass="8340">MAPLLNSRKLLMLMLVLILAYCWRWHSPTAGTGNWTTAGSMCFQNRLWLLKIMKWDYFFITLKHLAKIPAI</sequence>
<evidence type="ECO:0000313" key="2">
    <source>
        <dbReference type="EMBL" id="KAE9993197.1"/>
    </source>
</evidence>
<organism evidence="2 3">
    <name type="scientific">Venturia inaequalis</name>
    <name type="common">Apple scab fungus</name>
    <dbReference type="NCBI Taxonomy" id="5025"/>
    <lineage>
        <taxon>Eukaryota</taxon>
        <taxon>Fungi</taxon>
        <taxon>Dikarya</taxon>
        <taxon>Ascomycota</taxon>
        <taxon>Pezizomycotina</taxon>
        <taxon>Dothideomycetes</taxon>
        <taxon>Pleosporomycetidae</taxon>
        <taxon>Venturiales</taxon>
        <taxon>Venturiaceae</taxon>
        <taxon>Venturia</taxon>
    </lineage>
</organism>
<dbReference type="AlphaFoldDB" id="A0A8H3VMV5"/>
<keyword evidence="1" id="KW-0732">Signal</keyword>
<gene>
    <name evidence="2" type="ORF">EG327_005998</name>
</gene>
<proteinExistence type="predicted"/>
<name>A0A8H3VMV5_VENIN</name>
<dbReference type="Proteomes" id="UP000490939">
    <property type="component" value="Unassembled WGS sequence"/>
</dbReference>
<protein>
    <submittedName>
        <fullName evidence="2">Uncharacterized protein</fullName>
    </submittedName>
</protein>